<dbReference type="InterPro" id="IPR008030">
    <property type="entry name" value="NmrA-like"/>
</dbReference>
<dbReference type="GeneID" id="68359975"/>
<dbReference type="EMBL" id="JAIZPD010000017">
    <property type="protein sequence ID" value="KAH0958152.1"/>
    <property type="molecule type" value="Genomic_DNA"/>
</dbReference>
<dbReference type="SUPFAM" id="SSF51735">
    <property type="entry name" value="NAD(P)-binding Rossmann-fold domains"/>
    <property type="match status" value="1"/>
</dbReference>
<dbReference type="RefSeq" id="XP_044715666.1">
    <property type="nucleotide sequence ID" value="XM_044869317.1"/>
</dbReference>
<keyword evidence="1" id="KW-0521">NADP</keyword>
<dbReference type="Gene3D" id="3.40.50.720">
    <property type="entry name" value="NAD(P)-binding Rossmann-like Domain"/>
    <property type="match status" value="1"/>
</dbReference>
<dbReference type="InterPro" id="IPR045312">
    <property type="entry name" value="PCBER-like"/>
</dbReference>
<name>A0A9P8MS01_9HYPO</name>
<evidence type="ECO:0000256" key="1">
    <source>
        <dbReference type="ARBA" id="ARBA00022857"/>
    </source>
</evidence>
<gene>
    <name evidence="4" type="ORF">HRG_10847</name>
</gene>
<dbReference type="GO" id="GO:0016491">
    <property type="term" value="F:oxidoreductase activity"/>
    <property type="evidence" value="ECO:0007669"/>
    <property type="project" value="UniProtKB-KW"/>
</dbReference>
<evidence type="ECO:0000313" key="5">
    <source>
        <dbReference type="Proteomes" id="UP000824596"/>
    </source>
</evidence>
<reference evidence="4" key="1">
    <citation type="submission" date="2021-09" db="EMBL/GenBank/DDBJ databases">
        <title>A high-quality genome of the endoparasitic fungus Hirsutella rhossiliensis with a comparison of Hirsutella genomes reveals transposable elements contributing to genome size variation.</title>
        <authorList>
            <person name="Lin R."/>
            <person name="Jiao Y."/>
            <person name="Sun X."/>
            <person name="Ling J."/>
            <person name="Xie B."/>
            <person name="Cheng X."/>
        </authorList>
    </citation>
    <scope>NUCLEOTIDE SEQUENCE</scope>
    <source>
        <strain evidence="4">HR02</strain>
    </source>
</reference>
<proteinExistence type="predicted"/>
<dbReference type="PANTHER" id="PTHR47706:SF11">
    <property type="entry name" value="ISOFLAVONE REDUCTASE FAMILY PROTEIN (AFU_ORTHOLOGUE AFUA_1G12510)"/>
    <property type="match status" value="1"/>
</dbReference>
<dbReference type="Pfam" id="PF05368">
    <property type="entry name" value="NmrA"/>
    <property type="match status" value="1"/>
</dbReference>
<dbReference type="CDD" id="cd05259">
    <property type="entry name" value="PCBER_SDR_a"/>
    <property type="match status" value="1"/>
</dbReference>
<accession>A0A9P8MS01</accession>
<dbReference type="Proteomes" id="UP000824596">
    <property type="component" value="Unassembled WGS sequence"/>
</dbReference>
<sequence length="316" mass="34770">MAAPLPSHILIIGATGNIGKYITNSVVQSRPSFPKITVLTSAATASAKHELLDSWKASGVSIMVGDVTNQAHMANAYRGVDTVISCVGREVLDQQKELIRLAEESESVQWFFPSEYGTDVEHNSRSSNEKPHQMKLAVRKYVREHTRRLKVTYVVVGPYFEMWVGTGNFGYKLGGFDIKNKEAAVIADGQGQIGFTTMPDTGKAVVAALRHPEASFNKALKVMSFVATPNQVLAECEKQTGARFTVKHIPLAEVEAFEDQMCKEQNPFAVGPALRRIWATGGTLYGKWDNQSIGLDSINLESLEVAVRRHVRGETF</sequence>
<dbReference type="AlphaFoldDB" id="A0A9P8MS01"/>
<evidence type="ECO:0000256" key="2">
    <source>
        <dbReference type="ARBA" id="ARBA00023002"/>
    </source>
</evidence>
<organism evidence="4 5">
    <name type="scientific">Hirsutella rhossiliensis</name>
    <dbReference type="NCBI Taxonomy" id="111463"/>
    <lineage>
        <taxon>Eukaryota</taxon>
        <taxon>Fungi</taxon>
        <taxon>Dikarya</taxon>
        <taxon>Ascomycota</taxon>
        <taxon>Pezizomycotina</taxon>
        <taxon>Sordariomycetes</taxon>
        <taxon>Hypocreomycetidae</taxon>
        <taxon>Hypocreales</taxon>
        <taxon>Ophiocordycipitaceae</taxon>
        <taxon>Hirsutella</taxon>
    </lineage>
</organism>
<dbReference type="OrthoDB" id="419598at2759"/>
<dbReference type="InterPro" id="IPR036291">
    <property type="entry name" value="NAD(P)-bd_dom_sf"/>
</dbReference>
<dbReference type="Gene3D" id="3.90.25.10">
    <property type="entry name" value="UDP-galactose 4-epimerase, domain 1"/>
    <property type="match status" value="1"/>
</dbReference>
<evidence type="ECO:0000313" key="4">
    <source>
        <dbReference type="EMBL" id="KAH0958152.1"/>
    </source>
</evidence>
<evidence type="ECO:0000259" key="3">
    <source>
        <dbReference type="Pfam" id="PF05368"/>
    </source>
</evidence>
<dbReference type="InterPro" id="IPR051609">
    <property type="entry name" value="NmrA/Isoflavone_reductase-like"/>
</dbReference>
<feature type="domain" description="NmrA-like" evidence="3">
    <location>
        <begin position="7"/>
        <end position="254"/>
    </location>
</feature>
<keyword evidence="5" id="KW-1185">Reference proteome</keyword>
<dbReference type="PANTHER" id="PTHR47706">
    <property type="entry name" value="NMRA-LIKE FAMILY PROTEIN"/>
    <property type="match status" value="1"/>
</dbReference>
<protein>
    <submittedName>
        <fullName evidence="4">NmrA-like family domain-containing protein</fullName>
    </submittedName>
</protein>
<comment type="caution">
    <text evidence="4">The sequence shown here is derived from an EMBL/GenBank/DDBJ whole genome shotgun (WGS) entry which is preliminary data.</text>
</comment>
<keyword evidence="2" id="KW-0560">Oxidoreductase</keyword>